<evidence type="ECO:0000313" key="1">
    <source>
        <dbReference type="EMBL" id="KAF1812278.1"/>
    </source>
</evidence>
<dbReference type="OrthoDB" id="5355126at2759"/>
<dbReference type="GeneID" id="54420082"/>
<evidence type="ECO:0000313" key="3">
    <source>
        <dbReference type="RefSeq" id="XP_033533909.1"/>
    </source>
</evidence>
<dbReference type="Proteomes" id="UP000504638">
    <property type="component" value="Unplaced"/>
</dbReference>
<gene>
    <name evidence="1 3" type="ORF">P152DRAFT_458666</name>
</gene>
<evidence type="ECO:0008006" key="4">
    <source>
        <dbReference type="Google" id="ProtNLM"/>
    </source>
</evidence>
<reference evidence="1 3" key="1">
    <citation type="submission" date="2020-01" db="EMBL/GenBank/DDBJ databases">
        <authorList>
            <consortium name="DOE Joint Genome Institute"/>
            <person name="Haridas S."/>
            <person name="Albert R."/>
            <person name="Binder M."/>
            <person name="Bloem J."/>
            <person name="Labutti K."/>
            <person name="Salamov A."/>
            <person name="Andreopoulos B."/>
            <person name="Baker S.E."/>
            <person name="Barry K."/>
            <person name="Bills G."/>
            <person name="Bluhm B.H."/>
            <person name="Cannon C."/>
            <person name="Castanera R."/>
            <person name="Culley D.E."/>
            <person name="Daum C."/>
            <person name="Ezra D."/>
            <person name="Gonzalez J.B."/>
            <person name="Henrissat B."/>
            <person name="Kuo A."/>
            <person name="Liang C."/>
            <person name="Lipzen A."/>
            <person name="Lutzoni F."/>
            <person name="Magnuson J."/>
            <person name="Mondo S."/>
            <person name="Nolan M."/>
            <person name="Ohm R."/>
            <person name="Pangilinan J."/>
            <person name="Park H.-J."/>
            <person name="Ramirez L."/>
            <person name="Alfaro M."/>
            <person name="Sun H."/>
            <person name="Tritt A."/>
            <person name="Yoshinaga Y."/>
            <person name="Zwiers L.-H."/>
            <person name="Turgeon B.G."/>
            <person name="Goodwin S.B."/>
            <person name="Spatafora J.W."/>
            <person name="Crous P.W."/>
            <person name="Grigoriev I.V."/>
        </authorList>
    </citation>
    <scope>NUCLEOTIDE SEQUENCE</scope>
    <source>
        <strain evidence="1 3">CBS 781.70</strain>
    </source>
</reference>
<name>A0A6G1G2N5_9PEZI</name>
<organism evidence="1">
    <name type="scientific">Eremomyces bilateralis CBS 781.70</name>
    <dbReference type="NCBI Taxonomy" id="1392243"/>
    <lineage>
        <taxon>Eukaryota</taxon>
        <taxon>Fungi</taxon>
        <taxon>Dikarya</taxon>
        <taxon>Ascomycota</taxon>
        <taxon>Pezizomycotina</taxon>
        <taxon>Dothideomycetes</taxon>
        <taxon>Dothideomycetes incertae sedis</taxon>
        <taxon>Eremomycetales</taxon>
        <taxon>Eremomycetaceae</taxon>
        <taxon>Eremomyces</taxon>
    </lineage>
</organism>
<protein>
    <recommendedName>
        <fullName evidence="4">Calcofluor white hypersensitive protein</fullName>
    </recommendedName>
</protein>
<sequence length="141" mass="15213">MSGRILKFGGAAAAGGAAYYFYKAGGSPKVAEKEFEHDAARLSANVKSHLPGAEKEAKTAAKKYGTEAGKQFDQVVANARDQTSKVDHKLEDYRQGAENKINTARRESETKLMGAVDKFDHKVEEGASKSKSWLGGWFGGK</sequence>
<dbReference type="EMBL" id="ML975158">
    <property type="protein sequence ID" value="KAF1812278.1"/>
    <property type="molecule type" value="Genomic_DNA"/>
</dbReference>
<evidence type="ECO:0000313" key="2">
    <source>
        <dbReference type="Proteomes" id="UP000504638"/>
    </source>
</evidence>
<dbReference type="AlphaFoldDB" id="A0A6G1G2N5"/>
<accession>A0A6G1G2N5</accession>
<reference evidence="3" key="2">
    <citation type="submission" date="2020-04" db="EMBL/GenBank/DDBJ databases">
        <authorList>
            <consortium name="NCBI Genome Project"/>
        </authorList>
    </citation>
    <scope>NUCLEOTIDE SEQUENCE</scope>
    <source>
        <strain evidence="3">CBS 781.70</strain>
    </source>
</reference>
<proteinExistence type="predicted"/>
<dbReference type="RefSeq" id="XP_033533909.1">
    <property type="nucleotide sequence ID" value="XM_033679512.1"/>
</dbReference>
<keyword evidence="2" id="KW-1185">Reference proteome</keyword>
<reference evidence="3" key="3">
    <citation type="submission" date="2025-04" db="UniProtKB">
        <authorList>
            <consortium name="RefSeq"/>
        </authorList>
    </citation>
    <scope>IDENTIFICATION</scope>
    <source>
        <strain evidence="3">CBS 781.70</strain>
    </source>
</reference>